<protein>
    <recommendedName>
        <fullName evidence="3">DUF4238 domain-containing protein</fullName>
    </recommendedName>
</protein>
<dbReference type="Pfam" id="PF14022">
    <property type="entry name" value="DUF4238"/>
    <property type="match status" value="1"/>
</dbReference>
<accession>A0A1M5C542</accession>
<dbReference type="InterPro" id="IPR025332">
    <property type="entry name" value="DUF4238"/>
</dbReference>
<reference evidence="2" key="1">
    <citation type="submission" date="2016-11" db="EMBL/GenBank/DDBJ databases">
        <authorList>
            <person name="Varghese N."/>
            <person name="Submissions S."/>
        </authorList>
    </citation>
    <scope>NUCLEOTIDE SEQUENCE [LARGE SCALE GENOMIC DNA]</scope>
    <source>
        <strain evidence="2">DSM 10124</strain>
    </source>
</reference>
<sequence length="322" mass="38660">MKAWCHKNESIYVIDKKTNKIDTKNIDNNFGRSDFHTIKAGMPICEIKDLEKIFKVLEGYEVYCDNIKLENLEDYNKRYYEFNKWVIIKDGNVISKKIKNVLKNEIENVKIMDIENLWAQRYENKWGWLRNTIEYKICRIKLKEIDEFYKGLIMRFVILYNWRGFNGNEVFNEICEWLSKITGLERIDIPKEDRAKLYIETASEEIKHFYLLKEYREFLKDEGKMYDLVKKYIKFLNIKFYIASGNKKFITSDSPSFVGKDLDGNLAHVMPVTPEILICVSAYKANKRYLIERINENEVISFNKQIFENSFERIITKIKDFY</sequence>
<dbReference type="EMBL" id="FQVG01000099">
    <property type="protein sequence ID" value="SHF49869.1"/>
    <property type="molecule type" value="Genomic_DNA"/>
</dbReference>
<dbReference type="RefSeq" id="WP_073250380.1">
    <property type="nucleotide sequence ID" value="NZ_FQVG01000099.1"/>
</dbReference>
<dbReference type="AlphaFoldDB" id="A0A1M5C542"/>
<evidence type="ECO:0000313" key="2">
    <source>
        <dbReference type="Proteomes" id="UP000184423"/>
    </source>
</evidence>
<proteinExistence type="predicted"/>
<dbReference type="Proteomes" id="UP000184423">
    <property type="component" value="Unassembled WGS sequence"/>
</dbReference>
<evidence type="ECO:0000313" key="1">
    <source>
        <dbReference type="EMBL" id="SHF49869.1"/>
    </source>
</evidence>
<keyword evidence="2" id="KW-1185">Reference proteome</keyword>
<name>A0A1M5C542_9CLOT</name>
<evidence type="ECO:0008006" key="3">
    <source>
        <dbReference type="Google" id="ProtNLM"/>
    </source>
</evidence>
<organism evidence="1 2">
    <name type="scientific">Caloramator proteoclasticus DSM 10124</name>
    <dbReference type="NCBI Taxonomy" id="1121262"/>
    <lineage>
        <taxon>Bacteria</taxon>
        <taxon>Bacillati</taxon>
        <taxon>Bacillota</taxon>
        <taxon>Clostridia</taxon>
        <taxon>Eubacteriales</taxon>
        <taxon>Clostridiaceae</taxon>
        <taxon>Caloramator</taxon>
    </lineage>
</organism>
<gene>
    <name evidence="1" type="ORF">SAMN02746091_02651</name>
</gene>